<protein>
    <submittedName>
        <fullName evidence="1">Uncharacterized protein</fullName>
    </submittedName>
</protein>
<reference evidence="1 2" key="1">
    <citation type="journal article" date="2018" name="Sci. Rep.">
        <title>Comparative analysis of the Pocillopora damicornis genome highlights role of immune system in coral evolution.</title>
        <authorList>
            <person name="Cunning R."/>
            <person name="Bay R.A."/>
            <person name="Gillette P."/>
            <person name="Baker A.C."/>
            <person name="Traylor-Knowles N."/>
        </authorList>
    </citation>
    <scope>NUCLEOTIDE SEQUENCE [LARGE SCALE GENOMIC DNA]</scope>
    <source>
        <strain evidence="1">RSMAS</strain>
        <tissue evidence="1">Whole animal</tissue>
    </source>
</reference>
<comment type="caution">
    <text evidence="1">The sequence shown here is derived from an EMBL/GenBank/DDBJ whole genome shotgun (WGS) entry which is preliminary data.</text>
</comment>
<sequence length="102" mass="11695">MSPEIILKKTTCSHRLVQDYKYLSVKRLFLPKKAHQEWNLMAMKNAFLVGVSLLALIVEVYCQSQFLRWCVAENGICHRDRECCDKMTCSDHFGVGTANAIV</sequence>
<name>A0A3M6TQ67_POCDA</name>
<organism evidence="1 2">
    <name type="scientific">Pocillopora damicornis</name>
    <name type="common">Cauliflower coral</name>
    <name type="synonym">Millepora damicornis</name>
    <dbReference type="NCBI Taxonomy" id="46731"/>
    <lineage>
        <taxon>Eukaryota</taxon>
        <taxon>Metazoa</taxon>
        <taxon>Cnidaria</taxon>
        <taxon>Anthozoa</taxon>
        <taxon>Hexacorallia</taxon>
        <taxon>Scleractinia</taxon>
        <taxon>Astrocoeniina</taxon>
        <taxon>Pocilloporidae</taxon>
        <taxon>Pocillopora</taxon>
    </lineage>
</organism>
<evidence type="ECO:0000313" key="2">
    <source>
        <dbReference type="Proteomes" id="UP000275408"/>
    </source>
</evidence>
<evidence type="ECO:0000313" key="1">
    <source>
        <dbReference type="EMBL" id="RMX43532.1"/>
    </source>
</evidence>
<dbReference type="EMBL" id="RCHS01003197">
    <property type="protein sequence ID" value="RMX43532.1"/>
    <property type="molecule type" value="Genomic_DNA"/>
</dbReference>
<dbReference type="AlphaFoldDB" id="A0A3M6TQ67"/>
<proteinExistence type="predicted"/>
<keyword evidence="2" id="KW-1185">Reference proteome</keyword>
<dbReference type="OrthoDB" id="5982395at2759"/>
<accession>A0A3M6TQ67</accession>
<dbReference type="Proteomes" id="UP000275408">
    <property type="component" value="Unassembled WGS sequence"/>
</dbReference>
<gene>
    <name evidence="1" type="ORF">pdam_00001893</name>
</gene>